<accession>A0A6G1FZ65</accession>
<name>A0A6G1FZ65_9PEZI</name>
<sequence>MPRLAPRPSRSSENLNPDLSVLRKWHKLGDHMSKDEREWNDPVIPSRPSSGPGQTPTTCRHSLWQLLDVNGSPNFRCRVCSIDANQSRQPPETCRHSLWQLVRVDGAAHFYCKACGIDADQLTTASARPAQRRPKQAAGGRDVVALEDGDELRGLAVIDSPLSSGETPGSFVEPNSSPSAVPWKATDTEHDHHHPAEPRSVNSAAPTRPPPPPPFTINTDSVLTTSSVAIQPDPSTLPPPRIPRPPIPDTPATSSKRVSLRLDPAAVVLPSEPVVPPAHPTPKRLSIHRAPRWFETVPALSVRVKLSPKGKPTPGGGNTTPPRSTPTRATQHTSRPARSPKTHLALSGANDARVLQRMLACAIFLLPEGHAPEMGREKRFGVVEGERREGEEQWAVDVGGEGVGRRGGRGVVPDERGRAVPVGGAGRGAESIKYRVVIAERNA</sequence>
<evidence type="ECO:0000313" key="2">
    <source>
        <dbReference type="EMBL" id="KAF1810966.1"/>
    </source>
</evidence>
<feature type="compositionally biased region" description="Polar residues" evidence="1">
    <location>
        <begin position="47"/>
        <end position="57"/>
    </location>
</feature>
<feature type="compositionally biased region" description="Polar residues" evidence="1">
    <location>
        <begin position="216"/>
        <end position="229"/>
    </location>
</feature>
<feature type="region of interest" description="Disordered" evidence="1">
    <location>
        <begin position="159"/>
        <end position="256"/>
    </location>
</feature>
<dbReference type="EMBL" id="ML975163">
    <property type="protein sequence ID" value="KAF1810966.1"/>
    <property type="molecule type" value="Genomic_DNA"/>
</dbReference>
<gene>
    <name evidence="2 4" type="ORF">P152DRAFT_475029</name>
</gene>
<reference evidence="2 4" key="1">
    <citation type="submission" date="2020-01" db="EMBL/GenBank/DDBJ databases">
        <authorList>
            <consortium name="DOE Joint Genome Institute"/>
            <person name="Haridas S."/>
            <person name="Albert R."/>
            <person name="Binder M."/>
            <person name="Bloem J."/>
            <person name="Labutti K."/>
            <person name="Salamov A."/>
            <person name="Andreopoulos B."/>
            <person name="Baker S.E."/>
            <person name="Barry K."/>
            <person name="Bills G."/>
            <person name="Bluhm B.H."/>
            <person name="Cannon C."/>
            <person name="Castanera R."/>
            <person name="Culley D.E."/>
            <person name="Daum C."/>
            <person name="Ezra D."/>
            <person name="Gonzalez J.B."/>
            <person name="Henrissat B."/>
            <person name="Kuo A."/>
            <person name="Liang C."/>
            <person name="Lipzen A."/>
            <person name="Lutzoni F."/>
            <person name="Magnuson J."/>
            <person name="Mondo S."/>
            <person name="Nolan M."/>
            <person name="Ohm R."/>
            <person name="Pangilinan J."/>
            <person name="Park H.-J."/>
            <person name="Ramirez L."/>
            <person name="Alfaro M."/>
            <person name="Sun H."/>
            <person name="Tritt A."/>
            <person name="Yoshinaga Y."/>
            <person name="Zwiers L.-H."/>
            <person name="Turgeon B.G."/>
            <person name="Goodwin S.B."/>
            <person name="Spatafora J.W."/>
            <person name="Crous P.W."/>
            <person name="Grigoriev I.V."/>
        </authorList>
    </citation>
    <scope>NUCLEOTIDE SEQUENCE</scope>
    <source>
        <strain evidence="2 4">CBS 781.70</strain>
    </source>
</reference>
<feature type="compositionally biased region" description="Pro residues" evidence="1">
    <location>
        <begin position="235"/>
        <end position="249"/>
    </location>
</feature>
<dbReference type="GeneID" id="54421952"/>
<dbReference type="Proteomes" id="UP000504638">
    <property type="component" value="Unplaced"/>
</dbReference>
<feature type="compositionally biased region" description="Basic and acidic residues" evidence="1">
    <location>
        <begin position="31"/>
        <end position="40"/>
    </location>
</feature>
<proteinExistence type="predicted"/>
<reference evidence="4" key="2">
    <citation type="submission" date="2020-04" db="EMBL/GenBank/DDBJ databases">
        <authorList>
            <consortium name="NCBI Genome Project"/>
        </authorList>
    </citation>
    <scope>NUCLEOTIDE SEQUENCE</scope>
    <source>
        <strain evidence="4">CBS 781.70</strain>
    </source>
</reference>
<reference evidence="4" key="3">
    <citation type="submission" date="2025-04" db="UniProtKB">
        <authorList>
            <consortium name="RefSeq"/>
        </authorList>
    </citation>
    <scope>IDENTIFICATION</scope>
    <source>
        <strain evidence="4">CBS 781.70</strain>
    </source>
</reference>
<keyword evidence="3" id="KW-1185">Reference proteome</keyword>
<dbReference type="RefSeq" id="XP_033532597.1">
    <property type="nucleotide sequence ID" value="XM_033681382.1"/>
</dbReference>
<feature type="compositionally biased region" description="Low complexity" evidence="1">
    <location>
        <begin position="319"/>
        <end position="330"/>
    </location>
</feature>
<organism evidence="2">
    <name type="scientific">Eremomyces bilateralis CBS 781.70</name>
    <dbReference type="NCBI Taxonomy" id="1392243"/>
    <lineage>
        <taxon>Eukaryota</taxon>
        <taxon>Fungi</taxon>
        <taxon>Dikarya</taxon>
        <taxon>Ascomycota</taxon>
        <taxon>Pezizomycotina</taxon>
        <taxon>Dothideomycetes</taxon>
        <taxon>Dothideomycetes incertae sedis</taxon>
        <taxon>Eremomycetales</taxon>
        <taxon>Eremomycetaceae</taxon>
        <taxon>Eremomyces</taxon>
    </lineage>
</organism>
<feature type="region of interest" description="Disordered" evidence="1">
    <location>
        <begin position="399"/>
        <end position="426"/>
    </location>
</feature>
<evidence type="ECO:0000256" key="1">
    <source>
        <dbReference type="SAM" id="MobiDB-lite"/>
    </source>
</evidence>
<evidence type="ECO:0000313" key="3">
    <source>
        <dbReference type="Proteomes" id="UP000504638"/>
    </source>
</evidence>
<protein>
    <submittedName>
        <fullName evidence="2 4">Uncharacterized protein</fullName>
    </submittedName>
</protein>
<evidence type="ECO:0000313" key="4">
    <source>
        <dbReference type="RefSeq" id="XP_033532597.1"/>
    </source>
</evidence>
<feature type="compositionally biased region" description="Basic and acidic residues" evidence="1">
    <location>
        <begin position="186"/>
        <end position="197"/>
    </location>
</feature>
<feature type="compositionally biased region" description="Polar residues" evidence="1">
    <location>
        <begin position="161"/>
        <end position="179"/>
    </location>
</feature>
<feature type="region of interest" description="Disordered" evidence="1">
    <location>
        <begin position="304"/>
        <end position="343"/>
    </location>
</feature>
<feature type="region of interest" description="Disordered" evidence="1">
    <location>
        <begin position="31"/>
        <end position="57"/>
    </location>
</feature>
<dbReference type="AlphaFoldDB" id="A0A6G1FZ65"/>